<protein>
    <recommendedName>
        <fullName evidence="2">UPF0250 protein FN961_11225</fullName>
    </recommendedName>
</protein>
<dbReference type="RefSeq" id="WP_144040278.1">
    <property type="nucleotide sequence ID" value="NZ_BMPL01000012.1"/>
</dbReference>
<dbReference type="Proteomes" id="UP000318126">
    <property type="component" value="Unassembled WGS sequence"/>
</dbReference>
<dbReference type="SUPFAM" id="SSF117991">
    <property type="entry name" value="YbeD/HP0495-like"/>
    <property type="match status" value="1"/>
</dbReference>
<gene>
    <name evidence="3" type="ORF">FN961_11225</name>
</gene>
<dbReference type="EMBL" id="VKGK01000012">
    <property type="protein sequence ID" value="TRY14141.1"/>
    <property type="molecule type" value="Genomic_DNA"/>
</dbReference>
<reference evidence="4" key="1">
    <citation type="submission" date="2019-07" db="EMBL/GenBank/DDBJ databases">
        <title>Shewanella sp. YLB-08 draft genomic sequence.</title>
        <authorList>
            <person name="Yu L."/>
        </authorList>
    </citation>
    <scope>NUCLEOTIDE SEQUENCE [LARGE SCALE GENOMIC DNA]</scope>
    <source>
        <strain evidence="4">JCM 20706</strain>
    </source>
</reference>
<dbReference type="PANTHER" id="PTHR38036:SF1">
    <property type="entry name" value="UPF0250 PROTEIN YBED"/>
    <property type="match status" value="1"/>
</dbReference>
<dbReference type="OrthoDB" id="9793424at2"/>
<keyword evidence="4" id="KW-1185">Reference proteome</keyword>
<name>A0A553JP02_SHEHA</name>
<dbReference type="HAMAP" id="MF_00659">
    <property type="entry name" value="UPF0250"/>
    <property type="match status" value="1"/>
</dbReference>
<evidence type="ECO:0000256" key="1">
    <source>
        <dbReference type="ARBA" id="ARBA00008460"/>
    </source>
</evidence>
<dbReference type="InterPro" id="IPR027471">
    <property type="entry name" value="YbeD-like_sf"/>
</dbReference>
<comment type="caution">
    <text evidence="3">The sequence shown here is derived from an EMBL/GenBank/DDBJ whole genome shotgun (WGS) entry which is preliminary data.</text>
</comment>
<accession>A0A553JP02</accession>
<dbReference type="NCBIfam" id="NF003447">
    <property type="entry name" value="PRK04998.1"/>
    <property type="match status" value="1"/>
</dbReference>
<dbReference type="Gene3D" id="3.30.70.260">
    <property type="match status" value="1"/>
</dbReference>
<evidence type="ECO:0000256" key="2">
    <source>
        <dbReference type="HAMAP-Rule" id="MF_00659"/>
    </source>
</evidence>
<dbReference type="AlphaFoldDB" id="A0A553JP02"/>
<evidence type="ECO:0000313" key="3">
    <source>
        <dbReference type="EMBL" id="TRY14141.1"/>
    </source>
</evidence>
<dbReference type="InterPro" id="IPR007454">
    <property type="entry name" value="UPF0250_YbeD-like"/>
</dbReference>
<dbReference type="GO" id="GO:0005829">
    <property type="term" value="C:cytosol"/>
    <property type="evidence" value="ECO:0007669"/>
    <property type="project" value="TreeGrafter"/>
</dbReference>
<organism evidence="3 4">
    <name type="scientific">Shewanella hanedai</name>
    <name type="common">Alteromonas hanedai</name>
    <dbReference type="NCBI Taxonomy" id="25"/>
    <lineage>
        <taxon>Bacteria</taxon>
        <taxon>Pseudomonadati</taxon>
        <taxon>Pseudomonadota</taxon>
        <taxon>Gammaproteobacteria</taxon>
        <taxon>Alteromonadales</taxon>
        <taxon>Shewanellaceae</taxon>
        <taxon>Shewanella</taxon>
    </lineage>
</organism>
<dbReference type="PANTHER" id="PTHR38036">
    <property type="entry name" value="UPF0250 PROTEIN YBED"/>
    <property type="match status" value="1"/>
</dbReference>
<proteinExistence type="inferred from homology"/>
<sequence>MTDTDLNTKFHELMELPCSFPFKIVGDASDTLADRVVAVVQKHVPGDYAPSTKISSKGTYSSITIRVTVQSKEQIESLYIELAAIEGVKRVL</sequence>
<evidence type="ECO:0000313" key="4">
    <source>
        <dbReference type="Proteomes" id="UP000318126"/>
    </source>
</evidence>
<dbReference type="Pfam" id="PF04359">
    <property type="entry name" value="DUF493"/>
    <property type="match status" value="1"/>
</dbReference>
<comment type="similarity">
    <text evidence="1 2">Belongs to the UPF0250 family.</text>
</comment>